<evidence type="ECO:0000313" key="1">
    <source>
        <dbReference type="EMBL" id="CUQ67913.1"/>
    </source>
</evidence>
<reference evidence="2" key="1">
    <citation type="submission" date="2015-09" db="EMBL/GenBank/DDBJ databases">
        <authorList>
            <person name="Daims H."/>
        </authorList>
    </citation>
    <scope>NUCLEOTIDE SEQUENCE [LARGE SCALE GENOMIC DNA]</scope>
</reference>
<dbReference type="AlphaFoldDB" id="A0A0S4KX10"/>
<dbReference type="Pfam" id="PF20112">
    <property type="entry name" value="DUF6502"/>
    <property type="match status" value="1"/>
</dbReference>
<accession>A0A0S4KX10</accession>
<dbReference type="RefSeq" id="WP_062486862.1">
    <property type="nucleotide sequence ID" value="NZ_LN885086.1"/>
</dbReference>
<dbReference type="KEGG" id="nio:NITINOP_2941"/>
<protein>
    <submittedName>
        <fullName evidence="1">Uncharacterized protein</fullName>
    </submittedName>
</protein>
<organism evidence="1 2">
    <name type="scientific">Candidatus Nitrospira inopinata</name>
    <dbReference type="NCBI Taxonomy" id="1715989"/>
    <lineage>
        <taxon>Bacteria</taxon>
        <taxon>Pseudomonadati</taxon>
        <taxon>Nitrospirota</taxon>
        <taxon>Nitrospiria</taxon>
        <taxon>Nitrospirales</taxon>
        <taxon>Nitrospiraceae</taxon>
        <taxon>Nitrospira</taxon>
    </lineage>
</organism>
<proteinExistence type="predicted"/>
<sequence length="106" mass="11823">MATIVKVHGSVQALSAAIGHLRRPLVRIFLRNSVSHPTCAELVKRVYVEVANTEFRIAGKKQSVSRITTLSGLTRKEVHRLLTLPADLKSSADKEYRSLRFNLLVS</sequence>
<dbReference type="EMBL" id="LN885086">
    <property type="protein sequence ID" value="CUQ67913.1"/>
    <property type="molecule type" value="Genomic_DNA"/>
</dbReference>
<dbReference type="InterPro" id="IPR045445">
    <property type="entry name" value="DUF6502"/>
</dbReference>
<dbReference type="STRING" id="1715989.NITINOP_2941"/>
<evidence type="ECO:0000313" key="2">
    <source>
        <dbReference type="Proteomes" id="UP000066284"/>
    </source>
</evidence>
<keyword evidence="2" id="KW-1185">Reference proteome</keyword>
<gene>
    <name evidence="1" type="ORF">NITINOP_2941</name>
</gene>
<name>A0A0S4KX10_9BACT</name>
<dbReference type="Proteomes" id="UP000066284">
    <property type="component" value="Chromosome 1"/>
</dbReference>